<gene>
    <name evidence="1" type="ORF">E1298_00625</name>
</gene>
<protein>
    <submittedName>
        <fullName evidence="1">Uncharacterized protein</fullName>
    </submittedName>
</protein>
<comment type="caution">
    <text evidence="1">The sequence shown here is derived from an EMBL/GenBank/DDBJ whole genome shotgun (WGS) entry which is preliminary data.</text>
</comment>
<accession>A0A4V2YZQ5</accession>
<evidence type="ECO:0000313" key="2">
    <source>
        <dbReference type="Proteomes" id="UP000294513"/>
    </source>
</evidence>
<reference evidence="1 2" key="1">
    <citation type="submission" date="2019-03" db="EMBL/GenBank/DDBJ databases">
        <title>Draft genome sequences of novel Actinobacteria.</title>
        <authorList>
            <person name="Sahin N."/>
            <person name="Ay H."/>
            <person name="Saygin H."/>
        </authorList>
    </citation>
    <scope>NUCLEOTIDE SEQUENCE [LARGE SCALE GENOMIC DNA]</scope>
    <source>
        <strain evidence="1 2">H3C3</strain>
    </source>
</reference>
<dbReference type="OrthoDB" id="48003at1988"/>
<organism evidence="1 2">
    <name type="scientific">Actinomadura rubrisoli</name>
    <dbReference type="NCBI Taxonomy" id="2530368"/>
    <lineage>
        <taxon>Bacteria</taxon>
        <taxon>Bacillati</taxon>
        <taxon>Actinomycetota</taxon>
        <taxon>Actinomycetes</taxon>
        <taxon>Streptosporangiales</taxon>
        <taxon>Thermomonosporaceae</taxon>
        <taxon>Actinomadura</taxon>
    </lineage>
</organism>
<dbReference type="AlphaFoldDB" id="A0A4V2YZQ5"/>
<evidence type="ECO:0000313" key="1">
    <source>
        <dbReference type="EMBL" id="TDD97567.1"/>
    </source>
</evidence>
<dbReference type="EMBL" id="SMKU01000002">
    <property type="protein sequence ID" value="TDD97567.1"/>
    <property type="molecule type" value="Genomic_DNA"/>
</dbReference>
<name>A0A4V2YZQ5_9ACTN</name>
<dbReference type="RefSeq" id="WP_131888729.1">
    <property type="nucleotide sequence ID" value="NZ_SMKU01000002.1"/>
</dbReference>
<dbReference type="Proteomes" id="UP000294513">
    <property type="component" value="Unassembled WGS sequence"/>
</dbReference>
<sequence length="135" mass="14322">MPEPTPAAERHTAATKLRKLLPGDLSAPPRLVMTDAETISGIAFCGDHLLPFDEEHQHSACDKCEVIDCKYAALAELVLALLLGREAQAVSLETVAASWPVHEARTSTAAAGSARRHALRIARAVNHSVAEAVAP</sequence>
<keyword evidence="2" id="KW-1185">Reference proteome</keyword>
<proteinExistence type="predicted"/>